<dbReference type="InterPro" id="IPR023610">
    <property type="entry name" value="PInositol-4/5-P-5/4-kinase"/>
</dbReference>
<dbReference type="InterPro" id="IPR027484">
    <property type="entry name" value="PInositol-4-P-5-kinase_N"/>
</dbReference>
<protein>
    <submittedName>
        <fullName evidence="4">Phosphatidylinositol 4-phosphate 5-kinase type-1 alpha</fullName>
    </submittedName>
</protein>
<dbReference type="PROSITE" id="PS51455">
    <property type="entry name" value="PIPK"/>
    <property type="match status" value="1"/>
</dbReference>
<dbReference type="SUPFAM" id="SSF56104">
    <property type="entry name" value="SAICAR synthase-like"/>
    <property type="match status" value="1"/>
</dbReference>
<feature type="domain" description="PIPK" evidence="3">
    <location>
        <begin position="105"/>
        <end position="500"/>
    </location>
</feature>
<keyword evidence="1" id="KW-0067">ATP-binding</keyword>
<dbReference type="EMBL" id="BPLQ01007013">
    <property type="protein sequence ID" value="GIY27037.1"/>
    <property type="molecule type" value="Genomic_DNA"/>
</dbReference>
<gene>
    <name evidence="4" type="primary">Pip5k1a</name>
    <name evidence="4" type="ORF">CDAR_504131</name>
</gene>
<keyword evidence="1" id="KW-0808">Transferase</keyword>
<feature type="compositionally biased region" description="Polar residues" evidence="2">
    <location>
        <begin position="459"/>
        <end position="481"/>
    </location>
</feature>
<feature type="region of interest" description="Disordered" evidence="2">
    <location>
        <begin position="1"/>
        <end position="46"/>
    </location>
</feature>
<proteinExistence type="predicted"/>
<evidence type="ECO:0000259" key="3">
    <source>
        <dbReference type="PROSITE" id="PS51455"/>
    </source>
</evidence>
<dbReference type="Gene3D" id="3.30.810.10">
    <property type="entry name" value="2-Layer Sandwich"/>
    <property type="match status" value="1"/>
</dbReference>
<feature type="compositionally biased region" description="Basic and acidic residues" evidence="2">
    <location>
        <begin position="1"/>
        <end position="11"/>
    </location>
</feature>
<feature type="region of interest" description="Disordered" evidence="2">
    <location>
        <begin position="459"/>
        <end position="485"/>
    </location>
</feature>
<dbReference type="GO" id="GO:0046854">
    <property type="term" value="P:phosphatidylinositol phosphate biosynthetic process"/>
    <property type="evidence" value="ECO:0007669"/>
    <property type="project" value="TreeGrafter"/>
</dbReference>
<dbReference type="SMART" id="SM00330">
    <property type="entry name" value="PIPKc"/>
    <property type="match status" value="1"/>
</dbReference>
<dbReference type="InterPro" id="IPR002498">
    <property type="entry name" value="PInositol-4-P-4/5-kinase_core"/>
</dbReference>
<dbReference type="GO" id="GO:0005524">
    <property type="term" value="F:ATP binding"/>
    <property type="evidence" value="ECO:0007669"/>
    <property type="project" value="UniProtKB-UniRule"/>
</dbReference>
<dbReference type="AlphaFoldDB" id="A0AAV4S0A2"/>
<dbReference type="PANTHER" id="PTHR23086">
    <property type="entry name" value="PHOSPHATIDYLINOSITOL-4-PHOSPHATE 5-KINASE"/>
    <property type="match status" value="1"/>
</dbReference>
<evidence type="ECO:0000256" key="2">
    <source>
        <dbReference type="SAM" id="MobiDB-lite"/>
    </source>
</evidence>
<evidence type="ECO:0000313" key="4">
    <source>
        <dbReference type="EMBL" id="GIY27037.1"/>
    </source>
</evidence>
<evidence type="ECO:0000256" key="1">
    <source>
        <dbReference type="PROSITE-ProRule" id="PRU00781"/>
    </source>
</evidence>
<dbReference type="GO" id="GO:0005886">
    <property type="term" value="C:plasma membrane"/>
    <property type="evidence" value="ECO:0007669"/>
    <property type="project" value="TreeGrafter"/>
</dbReference>
<sequence length="500" mass="57513">MSFERSYDISKIKNHPLPTLHNSSPNEVESSFSASSAVTKDIDESTNDIASRNEVEVLYKVETQISPDEQEVEINDEEITKFLPVEFKSAWSDALIPNIKTRKEIQLNRKPHKSLLLDLVQRGIEVSLNTLNESSRSRDVLIKDFTVVEKIHFVRKDPDIPKKHFAFYVHAPKAFQFFRELFGINNEDFCNSICKEPLFVLQSHSSSGSPMYVTYGSRFIIKICQKKESVFLEKLFPGYFSNVTEHPKTLLPKFFGLYSYKEGRRCVRFLIMNNLLPIYVNLQEKYDLKGSTYSKRKSKSSYTILPCIKDSKECLDTLTTLKDLDFQEQWPNGLYLKQKIYSILMNSVEKDCEILESYNIMDYSLLLGIHVPEEIYWKENYSSPIANSVSFNKAKKIKNLIGPFEAWTCYGNRVHLYVEIKKMSCKYQLLIICMAAVCLMAIAKPQYSGSQTVVRRQSTNYSPTGQQTSVVEQSVSNSSPYGQRAQTTVVRQQTYGGYGK</sequence>
<name>A0AAV4S0A2_9ARAC</name>
<dbReference type="Gene3D" id="3.30.800.10">
    <property type="entry name" value="Phosphatidylinositol Phosphate Kinase II Beta"/>
    <property type="match status" value="1"/>
</dbReference>
<dbReference type="GO" id="GO:0016308">
    <property type="term" value="F:1-phosphatidylinositol-4-phosphate 5-kinase activity"/>
    <property type="evidence" value="ECO:0007669"/>
    <property type="project" value="TreeGrafter"/>
</dbReference>
<dbReference type="InterPro" id="IPR027483">
    <property type="entry name" value="PInositol-4-P-4/5-kinase_C_sf"/>
</dbReference>
<dbReference type="PANTHER" id="PTHR23086:SF101">
    <property type="entry name" value="LP03320P-RELATED"/>
    <property type="match status" value="1"/>
</dbReference>
<keyword evidence="5" id="KW-1185">Reference proteome</keyword>
<dbReference type="Proteomes" id="UP001054837">
    <property type="component" value="Unassembled WGS sequence"/>
</dbReference>
<keyword evidence="1" id="KW-0418">Kinase</keyword>
<feature type="compositionally biased region" description="Low complexity" evidence="2">
    <location>
        <begin position="22"/>
        <end position="38"/>
    </location>
</feature>
<accession>A0AAV4S0A2</accession>
<comment type="caution">
    <text evidence="4">The sequence shown here is derived from an EMBL/GenBank/DDBJ whole genome shotgun (WGS) entry which is preliminary data.</text>
</comment>
<dbReference type="Pfam" id="PF01504">
    <property type="entry name" value="PIP5K"/>
    <property type="match status" value="1"/>
</dbReference>
<evidence type="ECO:0000313" key="5">
    <source>
        <dbReference type="Proteomes" id="UP001054837"/>
    </source>
</evidence>
<keyword evidence="1" id="KW-0547">Nucleotide-binding</keyword>
<reference evidence="4 5" key="1">
    <citation type="submission" date="2021-06" db="EMBL/GenBank/DDBJ databases">
        <title>Caerostris darwini draft genome.</title>
        <authorList>
            <person name="Kono N."/>
            <person name="Arakawa K."/>
        </authorList>
    </citation>
    <scope>NUCLEOTIDE SEQUENCE [LARGE SCALE GENOMIC DNA]</scope>
</reference>
<organism evidence="4 5">
    <name type="scientific">Caerostris darwini</name>
    <dbReference type="NCBI Taxonomy" id="1538125"/>
    <lineage>
        <taxon>Eukaryota</taxon>
        <taxon>Metazoa</taxon>
        <taxon>Ecdysozoa</taxon>
        <taxon>Arthropoda</taxon>
        <taxon>Chelicerata</taxon>
        <taxon>Arachnida</taxon>
        <taxon>Araneae</taxon>
        <taxon>Araneomorphae</taxon>
        <taxon>Entelegynae</taxon>
        <taxon>Araneoidea</taxon>
        <taxon>Araneidae</taxon>
        <taxon>Caerostris</taxon>
    </lineage>
</organism>